<evidence type="ECO:0000259" key="1">
    <source>
        <dbReference type="Pfam" id="PF00535"/>
    </source>
</evidence>
<dbReference type="InterPro" id="IPR029044">
    <property type="entry name" value="Nucleotide-diphossugar_trans"/>
</dbReference>
<dbReference type="SUPFAM" id="SSF53448">
    <property type="entry name" value="Nucleotide-diphospho-sugar transferases"/>
    <property type="match status" value="1"/>
</dbReference>
<accession>A0A2H1ITN7</accession>
<dbReference type="Gene3D" id="3.90.550.10">
    <property type="entry name" value="Spore Coat Polysaccharide Biosynthesis Protein SpsA, Chain A"/>
    <property type="match status" value="1"/>
</dbReference>
<dbReference type="EMBL" id="FXZB01000010">
    <property type="protein sequence ID" value="SMX78352.1"/>
    <property type="molecule type" value="Genomic_DNA"/>
</dbReference>
<dbReference type="GO" id="GO:0016740">
    <property type="term" value="F:transferase activity"/>
    <property type="evidence" value="ECO:0007669"/>
    <property type="project" value="UniProtKB-KW"/>
</dbReference>
<evidence type="ECO:0000313" key="3">
    <source>
        <dbReference type="Proteomes" id="UP000234525"/>
    </source>
</evidence>
<evidence type="ECO:0000313" key="2">
    <source>
        <dbReference type="EMBL" id="SMX78352.1"/>
    </source>
</evidence>
<dbReference type="InterPro" id="IPR001173">
    <property type="entry name" value="Glyco_trans_2-like"/>
</dbReference>
<gene>
    <name evidence="2" type="ORF">BAUR9175_01666</name>
</gene>
<keyword evidence="3" id="KW-1185">Reference proteome</keyword>
<feature type="domain" description="Glycosyltransferase 2-like" evidence="1">
    <location>
        <begin position="21"/>
        <end position="135"/>
    </location>
</feature>
<dbReference type="RefSeq" id="WP_101583478.1">
    <property type="nucleotide sequence ID" value="NZ_BJME01000002.1"/>
</dbReference>
<organism evidence="2 3">
    <name type="scientific">Brevibacterium aurantiacum</name>
    <dbReference type="NCBI Taxonomy" id="273384"/>
    <lineage>
        <taxon>Bacteria</taxon>
        <taxon>Bacillati</taxon>
        <taxon>Actinomycetota</taxon>
        <taxon>Actinomycetes</taxon>
        <taxon>Micrococcales</taxon>
        <taxon>Brevibacteriaceae</taxon>
        <taxon>Brevibacterium</taxon>
    </lineage>
</organism>
<dbReference type="AlphaFoldDB" id="A0A2H1ITN7"/>
<dbReference type="CDD" id="cd00761">
    <property type="entry name" value="Glyco_tranf_GTA_type"/>
    <property type="match status" value="1"/>
</dbReference>
<dbReference type="PANTHER" id="PTHR43685:SF2">
    <property type="entry name" value="GLYCOSYLTRANSFERASE 2-LIKE DOMAIN-CONTAINING PROTEIN"/>
    <property type="match status" value="1"/>
</dbReference>
<sequence length="335" mass="37640">MTLESMTPQQITDATRNRAVTVIVPAYNSAKTLPHTLDSLLAQTNANFSVLVVDDGSEEEILSLLPEDPRFLGYRLPHNQGYAAVTNHALDMVASRWVIFVDSDDTIEPECLDILVERGEKEDSDVVVLPLKAIEPSGATSIGPFVDVESPLPANEALRLFIDGRLLFNQHLLFRPNHVRSKDNTYSDLSFTFNLLSTVTTVSFEPRPMYNYFLHAGSVTAELRPTIWDLATVLGDIEDALNSVYSGRAAVETMHRMRWMQLNYMISKAAGDTESPQLRSDVYDWCRKEIRFSHVVDALRTRHTGRGLSLALARTSPGVHSMAYRMRSRLKERAE</sequence>
<dbReference type="Pfam" id="PF00535">
    <property type="entry name" value="Glycos_transf_2"/>
    <property type="match status" value="1"/>
</dbReference>
<name>A0A2H1ITN7_BREAU</name>
<reference evidence="2" key="1">
    <citation type="submission" date="2017-03" db="EMBL/GenBank/DDBJ databases">
        <authorList>
            <person name="Monnet C."/>
        </authorList>
    </citation>
    <scope>NUCLEOTIDE SEQUENCE [LARGE SCALE GENOMIC DNA]</scope>
    <source>
        <strain evidence="2">ATCC 9175</strain>
    </source>
</reference>
<comment type="caution">
    <text evidence="2">The sequence shown here is derived from an EMBL/GenBank/DDBJ whole genome shotgun (WGS) entry which is preliminary data.</text>
</comment>
<dbReference type="Proteomes" id="UP000234525">
    <property type="component" value="Unassembled WGS sequence"/>
</dbReference>
<protein>
    <submittedName>
        <fullName evidence="2">Glycosyltransferase involved in cell wall bisynthesis</fullName>
    </submittedName>
</protein>
<dbReference type="InterPro" id="IPR050834">
    <property type="entry name" value="Glycosyltransf_2"/>
</dbReference>
<proteinExistence type="predicted"/>
<dbReference type="PANTHER" id="PTHR43685">
    <property type="entry name" value="GLYCOSYLTRANSFERASE"/>
    <property type="match status" value="1"/>
</dbReference>